<dbReference type="InterPro" id="IPR000297">
    <property type="entry name" value="PPIase_PpiC"/>
</dbReference>
<protein>
    <submittedName>
        <fullName evidence="4">Peptidylprolyl isomerase</fullName>
    </submittedName>
</protein>
<evidence type="ECO:0000313" key="5">
    <source>
        <dbReference type="Proteomes" id="UP000260644"/>
    </source>
</evidence>
<dbReference type="EMBL" id="QPMM01000004">
    <property type="protein sequence ID" value="RFS23481.1"/>
    <property type="molecule type" value="Genomic_DNA"/>
</dbReference>
<reference evidence="4 5" key="1">
    <citation type="submission" date="2018-07" db="EMBL/GenBank/DDBJ databases">
        <title>Chitinophaga K2CV101002-2 sp. nov., isolated from a monsoon evergreen broad-leaved forest soil.</title>
        <authorList>
            <person name="Lv Y."/>
        </authorList>
    </citation>
    <scope>NUCLEOTIDE SEQUENCE [LARGE SCALE GENOMIC DNA]</scope>
    <source>
        <strain evidence="4 5">GDMCC 1.1288</strain>
    </source>
</reference>
<dbReference type="SUPFAM" id="SSF109998">
    <property type="entry name" value="Triger factor/SurA peptide-binding domain-like"/>
    <property type="match status" value="1"/>
</dbReference>
<dbReference type="PANTHER" id="PTHR47637:SF1">
    <property type="entry name" value="CHAPERONE SURA"/>
    <property type="match status" value="1"/>
</dbReference>
<dbReference type="Gene3D" id="1.10.4030.10">
    <property type="entry name" value="Porin chaperone SurA, peptide-binding domain"/>
    <property type="match status" value="1"/>
</dbReference>
<dbReference type="Gene3D" id="3.10.50.40">
    <property type="match status" value="2"/>
</dbReference>
<evidence type="ECO:0000256" key="1">
    <source>
        <dbReference type="ARBA" id="ARBA00022729"/>
    </source>
</evidence>
<dbReference type="InterPro" id="IPR027304">
    <property type="entry name" value="Trigger_fact/SurA_dom_sf"/>
</dbReference>
<dbReference type="GO" id="GO:0003755">
    <property type="term" value="F:peptidyl-prolyl cis-trans isomerase activity"/>
    <property type="evidence" value="ECO:0007669"/>
    <property type="project" value="UniProtKB-KW"/>
</dbReference>
<comment type="caution">
    <text evidence="4">The sequence shown here is derived from an EMBL/GenBank/DDBJ whole genome shotgun (WGS) entry which is preliminary data.</text>
</comment>
<accession>A0A3E1YBX1</accession>
<dbReference type="Pfam" id="PF00639">
    <property type="entry name" value="Rotamase"/>
    <property type="match status" value="2"/>
</dbReference>
<dbReference type="InterPro" id="IPR046357">
    <property type="entry name" value="PPIase_dom_sf"/>
</dbReference>
<evidence type="ECO:0000259" key="3">
    <source>
        <dbReference type="PROSITE" id="PS50198"/>
    </source>
</evidence>
<evidence type="ECO:0000256" key="2">
    <source>
        <dbReference type="PROSITE-ProRule" id="PRU00278"/>
    </source>
</evidence>
<keyword evidence="1" id="KW-0732">Signal</keyword>
<keyword evidence="5" id="KW-1185">Reference proteome</keyword>
<keyword evidence="2 4" id="KW-0413">Isomerase</keyword>
<organism evidence="4 5">
    <name type="scientific">Chitinophaga silvatica</name>
    <dbReference type="NCBI Taxonomy" id="2282649"/>
    <lineage>
        <taxon>Bacteria</taxon>
        <taxon>Pseudomonadati</taxon>
        <taxon>Bacteroidota</taxon>
        <taxon>Chitinophagia</taxon>
        <taxon>Chitinophagales</taxon>
        <taxon>Chitinophagaceae</taxon>
        <taxon>Chitinophaga</taxon>
    </lineage>
</organism>
<name>A0A3E1YBX1_9BACT</name>
<sequence>MVIFGFYRFFMKKLLAIAAGILLLWQTSSAQQRLVADKIIGVVGDKIILKSDMDGALAEQIRNSPDEQLPPNAACMMMEMLISQKVMILQAERDSLPVSDGDVEGQLENQIRYYIDHVYGSKEKMKEITGYSVYQIRERFRTPIKERLLAQAMRNKIIDGVKVTPSEVKRTFDAIPKDSLKFYESELEIGTLVLQPKATKEMDQYAIDKLLEFKKRVQNKESDFSSLAMLYSEDPGVKENKGIYVLNRNDKNTYDPDFVAASFRLKEGEISNPIKTQFGYHLIQMVKRSGDNVTVQHIVVRPAITKSDLVTYTSKLDSIRKVILDGKMTFTEAVMKYSDAPSAKFDGGMLQSRTGDGSTLITIDQLDDPSEREIVMMLDTLKPGHISAPSQFLDEQGRPAIRIVFLKTRTQPHRENLSDDYSRIQQRTLEVKRADAINKWLLEKIPTFYVHVDDEYKNCNHINQWMSSIAKQ</sequence>
<gene>
    <name evidence="4" type="ORF">DVR12_10730</name>
</gene>
<dbReference type="Proteomes" id="UP000260644">
    <property type="component" value="Unassembled WGS sequence"/>
</dbReference>
<dbReference type="PANTHER" id="PTHR47637">
    <property type="entry name" value="CHAPERONE SURA"/>
    <property type="match status" value="1"/>
</dbReference>
<proteinExistence type="predicted"/>
<dbReference type="AlphaFoldDB" id="A0A3E1YBX1"/>
<feature type="domain" description="PpiC" evidence="3">
    <location>
        <begin position="184"/>
        <end position="287"/>
    </location>
</feature>
<evidence type="ECO:0000313" key="4">
    <source>
        <dbReference type="EMBL" id="RFS23481.1"/>
    </source>
</evidence>
<keyword evidence="2" id="KW-0697">Rotamase</keyword>
<dbReference type="InterPro" id="IPR050280">
    <property type="entry name" value="OMP_Chaperone_SurA"/>
</dbReference>
<dbReference type="SUPFAM" id="SSF54534">
    <property type="entry name" value="FKBP-like"/>
    <property type="match status" value="2"/>
</dbReference>
<dbReference type="PROSITE" id="PS50198">
    <property type="entry name" value="PPIC_PPIASE_2"/>
    <property type="match status" value="1"/>
</dbReference>